<evidence type="ECO:0000313" key="2">
    <source>
        <dbReference type="EMBL" id="ABN93663.1"/>
    </source>
</evidence>
<dbReference type="HOGENOM" id="CLU_215244_0_0_4"/>
<name>A3P2X4_BURP0</name>
<dbReference type="EMBL" id="CP000573">
    <property type="protein sequence ID" value="ABN93663.1"/>
    <property type="molecule type" value="Genomic_DNA"/>
</dbReference>
<sequence length="50" mass="5609">MLAAARHASGDGIRDRVRAVRERRNRAMRRERHRARPRAGPPARAAAPQG</sequence>
<feature type="region of interest" description="Disordered" evidence="1">
    <location>
        <begin position="1"/>
        <end position="50"/>
    </location>
</feature>
<reference evidence="3" key="1">
    <citation type="submission" date="2007-02" db="EMBL/GenBank/DDBJ databases">
        <authorList>
            <person name="DeShazer D."/>
            <person name="Woods D.E."/>
            <person name="Nierman W.C."/>
        </authorList>
    </citation>
    <scope>NUCLEOTIDE SEQUENCE [LARGE SCALE GENOMIC DNA]</scope>
    <source>
        <strain evidence="3">1106a</strain>
    </source>
</reference>
<dbReference type="KEGG" id="bpl:BURPS1106A_A0648"/>
<evidence type="ECO:0000256" key="1">
    <source>
        <dbReference type="SAM" id="MobiDB-lite"/>
    </source>
</evidence>
<proteinExistence type="predicted"/>
<gene>
    <name evidence="2" type="ordered locus">BURPS1106A_A0648</name>
</gene>
<accession>A3P2X4</accession>
<evidence type="ECO:0000313" key="3">
    <source>
        <dbReference type="Proteomes" id="UP000006738"/>
    </source>
</evidence>
<feature type="compositionally biased region" description="Basic and acidic residues" evidence="1">
    <location>
        <begin position="8"/>
        <end position="22"/>
    </location>
</feature>
<protein>
    <submittedName>
        <fullName evidence="2">Uncharacterized protein</fullName>
    </submittedName>
</protein>
<organism evidence="2 3">
    <name type="scientific">Burkholderia pseudomallei (strain 1106a)</name>
    <dbReference type="NCBI Taxonomy" id="357348"/>
    <lineage>
        <taxon>Bacteria</taxon>
        <taxon>Pseudomonadati</taxon>
        <taxon>Pseudomonadota</taxon>
        <taxon>Betaproteobacteria</taxon>
        <taxon>Burkholderiales</taxon>
        <taxon>Burkholderiaceae</taxon>
        <taxon>Burkholderia</taxon>
        <taxon>pseudomallei group</taxon>
    </lineage>
</organism>
<feature type="compositionally biased region" description="Low complexity" evidence="1">
    <location>
        <begin position="41"/>
        <end position="50"/>
    </location>
</feature>
<feature type="compositionally biased region" description="Basic residues" evidence="1">
    <location>
        <begin position="23"/>
        <end position="37"/>
    </location>
</feature>
<dbReference type="AlphaFoldDB" id="A3P2X4"/>
<dbReference type="Proteomes" id="UP000006738">
    <property type="component" value="Chromosome II"/>
</dbReference>